<dbReference type="Proteomes" id="UP000724874">
    <property type="component" value="Unassembled WGS sequence"/>
</dbReference>
<protein>
    <submittedName>
        <fullName evidence="2">Amidase signature enzyme</fullName>
    </submittedName>
</protein>
<evidence type="ECO:0000313" key="3">
    <source>
        <dbReference type="Proteomes" id="UP000724874"/>
    </source>
</evidence>
<accession>A0A9P5NRY3</accession>
<dbReference type="EMBL" id="JADNYJ010000039">
    <property type="protein sequence ID" value="KAF8901912.1"/>
    <property type="molecule type" value="Genomic_DNA"/>
</dbReference>
<dbReference type="InterPro" id="IPR036928">
    <property type="entry name" value="AS_sf"/>
</dbReference>
<dbReference type="PANTHER" id="PTHR42678:SF34">
    <property type="entry name" value="OS04G0183300 PROTEIN"/>
    <property type="match status" value="1"/>
</dbReference>
<gene>
    <name evidence="2" type="ORF">CPB84DRAFT_1679329</name>
</gene>
<name>A0A9P5NRY3_GYMJU</name>
<dbReference type="Pfam" id="PF01425">
    <property type="entry name" value="Amidase"/>
    <property type="match status" value="1"/>
</dbReference>
<proteinExistence type="predicted"/>
<comment type="caution">
    <text evidence="2">The sequence shown here is derived from an EMBL/GenBank/DDBJ whole genome shotgun (WGS) entry which is preliminary data.</text>
</comment>
<sequence>MLACSQIARKVSRNLQYRASYGDDDVIFPDLYEASIEDLQAGLDAGHYTSVDLVKAYFARIEEVNLKGPALHAVLELNPSASKHAAALDVERRLIGKRSALHGIPVLLKDNLAILSQEGLNTTAGSYSLLGSIVPEDAGVVKRLRKAGAIFLGKANLCEFSHFRGSNVSYGWSGRGGQTTSAYYPNANPAGSSSGSGVAASIGLAAVTLGTETDGSINQPSSFNNVVGIKPTLGLTSRAGVIPITEHQDTVGPITRSLSDAATVLSIIAGTDPNDNYTFAQPSVIPDYTLALNPSALTLKGKRIGVPRRVFLNNSIVQNDQYVNVAFGQALDTLKELGATVVDPADLPSAEEIGASIGKRSVGRTDFKIQINNYFNSLLENPSGVRSLADLISFNNAHPDLEMPDAFDQDALIRAEATSGRNDIYFRELAHYKELGTSLGIDAALNEHKLDALVLPGSGMSTTPSAIAGYPIVTVPMGFYPDNVTIKPVGPYTVYPAPGVPIGLAFLGTAFSEFQLIGMAYAYEQKTKTRLARKAFDAAIPRTQLKDVVGKK</sequence>
<evidence type="ECO:0000313" key="2">
    <source>
        <dbReference type="EMBL" id="KAF8901912.1"/>
    </source>
</evidence>
<dbReference type="OrthoDB" id="566138at2759"/>
<dbReference type="Gene3D" id="3.90.1300.10">
    <property type="entry name" value="Amidase signature (AS) domain"/>
    <property type="match status" value="1"/>
</dbReference>
<feature type="domain" description="Amidase" evidence="1">
    <location>
        <begin position="52"/>
        <end position="516"/>
    </location>
</feature>
<organism evidence="2 3">
    <name type="scientific">Gymnopilus junonius</name>
    <name type="common">Spectacular rustgill mushroom</name>
    <name type="synonym">Gymnopilus spectabilis subsp. junonius</name>
    <dbReference type="NCBI Taxonomy" id="109634"/>
    <lineage>
        <taxon>Eukaryota</taxon>
        <taxon>Fungi</taxon>
        <taxon>Dikarya</taxon>
        <taxon>Basidiomycota</taxon>
        <taxon>Agaricomycotina</taxon>
        <taxon>Agaricomycetes</taxon>
        <taxon>Agaricomycetidae</taxon>
        <taxon>Agaricales</taxon>
        <taxon>Agaricineae</taxon>
        <taxon>Hymenogastraceae</taxon>
        <taxon>Gymnopilus</taxon>
    </lineage>
</organism>
<evidence type="ECO:0000259" key="1">
    <source>
        <dbReference type="Pfam" id="PF01425"/>
    </source>
</evidence>
<dbReference type="AlphaFoldDB" id="A0A9P5NRY3"/>
<dbReference type="InterPro" id="IPR023631">
    <property type="entry name" value="Amidase_dom"/>
</dbReference>
<dbReference type="SUPFAM" id="SSF75304">
    <property type="entry name" value="Amidase signature (AS) enzymes"/>
    <property type="match status" value="1"/>
</dbReference>
<dbReference type="PANTHER" id="PTHR42678">
    <property type="entry name" value="AMIDASE"/>
    <property type="match status" value="1"/>
</dbReference>
<reference evidence="2" key="1">
    <citation type="submission" date="2020-11" db="EMBL/GenBank/DDBJ databases">
        <authorList>
            <consortium name="DOE Joint Genome Institute"/>
            <person name="Ahrendt S."/>
            <person name="Riley R."/>
            <person name="Andreopoulos W."/>
            <person name="LaButti K."/>
            <person name="Pangilinan J."/>
            <person name="Ruiz-duenas F.J."/>
            <person name="Barrasa J.M."/>
            <person name="Sanchez-Garcia M."/>
            <person name="Camarero S."/>
            <person name="Miyauchi S."/>
            <person name="Serrano A."/>
            <person name="Linde D."/>
            <person name="Babiker R."/>
            <person name="Drula E."/>
            <person name="Ayuso-Fernandez I."/>
            <person name="Pacheco R."/>
            <person name="Padilla G."/>
            <person name="Ferreira P."/>
            <person name="Barriuso J."/>
            <person name="Kellner H."/>
            <person name="Castanera R."/>
            <person name="Alfaro M."/>
            <person name="Ramirez L."/>
            <person name="Pisabarro A.G."/>
            <person name="Kuo A."/>
            <person name="Tritt A."/>
            <person name="Lipzen A."/>
            <person name="He G."/>
            <person name="Yan M."/>
            <person name="Ng V."/>
            <person name="Cullen D."/>
            <person name="Martin F."/>
            <person name="Rosso M.-N."/>
            <person name="Henrissat B."/>
            <person name="Hibbett D."/>
            <person name="Martinez A.T."/>
            <person name="Grigoriev I.V."/>
        </authorList>
    </citation>
    <scope>NUCLEOTIDE SEQUENCE</scope>
    <source>
        <strain evidence="2">AH 44721</strain>
    </source>
</reference>
<keyword evidence="3" id="KW-1185">Reference proteome</keyword>